<keyword evidence="5" id="KW-1133">Transmembrane helix</keyword>
<evidence type="ECO:0000256" key="5">
    <source>
        <dbReference type="SAM" id="Phobius"/>
    </source>
</evidence>
<dbReference type="AlphaFoldDB" id="A0AAF0BHH9"/>
<name>A0AAF0BHH9_9ENTE</name>
<keyword evidence="2" id="KW-0964">Secreted</keyword>
<evidence type="ECO:0000256" key="1">
    <source>
        <dbReference type="ARBA" id="ARBA00022512"/>
    </source>
</evidence>
<evidence type="ECO:0000256" key="3">
    <source>
        <dbReference type="ARBA" id="ARBA00022729"/>
    </source>
</evidence>
<dbReference type="NCBIfam" id="TIGR01167">
    <property type="entry name" value="LPXTG_anchor"/>
    <property type="match status" value="1"/>
</dbReference>
<keyword evidence="5" id="KW-0812">Transmembrane</keyword>
<feature type="domain" description="Gram-positive cocci surface proteins LPxTG" evidence="6">
    <location>
        <begin position="76"/>
        <end position="109"/>
    </location>
</feature>
<keyword evidence="1" id="KW-0134">Cell wall</keyword>
<evidence type="ECO:0000259" key="6">
    <source>
        <dbReference type="Pfam" id="PF00746"/>
    </source>
</evidence>
<evidence type="ECO:0000256" key="2">
    <source>
        <dbReference type="ARBA" id="ARBA00022525"/>
    </source>
</evidence>
<feature type="transmembrane region" description="Helical" evidence="5">
    <location>
        <begin position="89"/>
        <end position="106"/>
    </location>
</feature>
<organism evidence="7 8">
    <name type="scientific">Vagococcus lutrae</name>
    <dbReference type="NCBI Taxonomy" id="81947"/>
    <lineage>
        <taxon>Bacteria</taxon>
        <taxon>Bacillati</taxon>
        <taxon>Bacillota</taxon>
        <taxon>Bacilli</taxon>
        <taxon>Lactobacillales</taxon>
        <taxon>Enterococcaceae</taxon>
        <taxon>Vagococcus</taxon>
    </lineage>
</organism>
<keyword evidence="4" id="KW-0572">Peptidoglycan-anchor</keyword>
<keyword evidence="5" id="KW-0472">Membrane</keyword>
<dbReference type="Pfam" id="PF00746">
    <property type="entry name" value="Gram_pos_anchor"/>
    <property type="match status" value="1"/>
</dbReference>
<evidence type="ECO:0000313" key="8">
    <source>
        <dbReference type="Proteomes" id="UP001179600"/>
    </source>
</evidence>
<protein>
    <submittedName>
        <fullName evidence="7">LPXTG cell wall anchor domain-containing protein</fullName>
    </submittedName>
</protein>
<proteinExistence type="predicted"/>
<sequence length="114" mass="13031">MTRNLRLIATLLIFFIVSIRPFKAAEYNNNLSGHSSGGITFIESDEELNGKPYQPLEPDEVVEEPTKELNNERFEKNQNLPQTGEHQNMFIAVVGIIIIAFSILSFRKNHNNRT</sequence>
<dbReference type="EMBL" id="CP116507">
    <property type="protein sequence ID" value="WCG22445.1"/>
    <property type="molecule type" value="Genomic_DNA"/>
</dbReference>
<accession>A0AAF0BHH9</accession>
<evidence type="ECO:0000313" key="7">
    <source>
        <dbReference type="EMBL" id="WCG22445.1"/>
    </source>
</evidence>
<dbReference type="InterPro" id="IPR019931">
    <property type="entry name" value="LPXTG_anchor"/>
</dbReference>
<keyword evidence="3" id="KW-0732">Signal</keyword>
<gene>
    <name evidence="7" type="ORF">PML95_08595</name>
</gene>
<dbReference type="Proteomes" id="UP001179600">
    <property type="component" value="Chromosome"/>
</dbReference>
<evidence type="ECO:0000256" key="4">
    <source>
        <dbReference type="ARBA" id="ARBA00023088"/>
    </source>
</evidence>
<dbReference type="RefSeq" id="WP_272163255.1">
    <property type="nucleotide sequence ID" value="NZ_CP116507.1"/>
</dbReference>
<reference evidence="7" key="1">
    <citation type="submission" date="2023-01" db="EMBL/GenBank/DDBJ databases">
        <title>Oxazolidinone resistance genes in florfenicol resistant enterococci from beef cattle and veal calves at slaughter.</title>
        <authorList>
            <person name="Biggel M."/>
        </authorList>
    </citation>
    <scope>NUCLEOTIDE SEQUENCE</scope>
    <source>
        <strain evidence="7">K204-1</strain>
    </source>
</reference>